<dbReference type="Proteomes" id="UP000033452">
    <property type="component" value="Unassembled WGS sequence"/>
</dbReference>
<dbReference type="SUPFAM" id="SSF54637">
    <property type="entry name" value="Thioesterase/thiol ester dehydrase-isomerase"/>
    <property type="match status" value="1"/>
</dbReference>
<comment type="caution">
    <text evidence="2">The sequence shown here is derived from an EMBL/GenBank/DDBJ whole genome shotgun (WGS) entry which is preliminary data.</text>
</comment>
<dbReference type="PATRIC" id="fig|43658.5.peg.314"/>
<accession>A0A0F4R0J6</accession>
<dbReference type="RefSeq" id="WP_046003194.1">
    <property type="nucleotide sequence ID" value="NZ_JXYA01000002.1"/>
</dbReference>
<sequence length="263" mass="29391">MELSFTADDIEKWAVFSGDRNPIHFDIEAAARLGVDKVVTHGMLALLQVKQTVVSKFVADNGGWTQFKTSLKAPILCDDKVTMSETERRNKLCFKVNSVASSNLHLVGSVSSVEQTPWQSLEKVHHLDASDVEEKFRSFYQSFDSGFDAWVWVDALVFGHFISNQISFIMSSLNHNEGPDEANCLTELAQHTVVQISHLTRICPSLQSSKYTVDSLPSVAYQIDNMSLTEEEESAFGVLELAVFLNGQHEMTIELGLLIKFNN</sequence>
<keyword evidence="3" id="KW-1185">Reference proteome</keyword>
<protein>
    <recommendedName>
        <fullName evidence="1">MaoC-like domain-containing protein</fullName>
    </recommendedName>
</protein>
<dbReference type="AlphaFoldDB" id="A0A0F4R0J6"/>
<evidence type="ECO:0000313" key="3">
    <source>
        <dbReference type="Proteomes" id="UP000033452"/>
    </source>
</evidence>
<dbReference type="Pfam" id="PF01575">
    <property type="entry name" value="MaoC_dehydratas"/>
    <property type="match status" value="1"/>
</dbReference>
<dbReference type="EMBL" id="JXYA01000002">
    <property type="protein sequence ID" value="KJZ13040.1"/>
    <property type="molecule type" value="Genomic_DNA"/>
</dbReference>
<dbReference type="InterPro" id="IPR029069">
    <property type="entry name" value="HotDog_dom_sf"/>
</dbReference>
<gene>
    <name evidence="2" type="ORF">TW77_01520</name>
</gene>
<evidence type="ECO:0000259" key="1">
    <source>
        <dbReference type="Pfam" id="PF01575"/>
    </source>
</evidence>
<reference evidence="2 3" key="1">
    <citation type="journal article" date="2015" name="BMC Genomics">
        <title>Genome mining reveals unlocked bioactive potential of marine Gram-negative bacteria.</title>
        <authorList>
            <person name="Machado H."/>
            <person name="Sonnenschein E.C."/>
            <person name="Melchiorsen J."/>
            <person name="Gram L."/>
        </authorList>
    </citation>
    <scope>NUCLEOTIDE SEQUENCE [LARGE SCALE GENOMIC DNA]</scope>
    <source>
        <strain evidence="2 3">S2471</strain>
    </source>
</reference>
<dbReference type="InterPro" id="IPR002539">
    <property type="entry name" value="MaoC-like_dom"/>
</dbReference>
<name>A0A0F4R0J6_9GAMM</name>
<evidence type="ECO:0000313" key="2">
    <source>
        <dbReference type="EMBL" id="KJZ13040.1"/>
    </source>
</evidence>
<dbReference type="Gene3D" id="3.10.129.10">
    <property type="entry name" value="Hotdog Thioesterase"/>
    <property type="match status" value="1"/>
</dbReference>
<proteinExistence type="predicted"/>
<feature type="domain" description="MaoC-like" evidence="1">
    <location>
        <begin position="4"/>
        <end position="106"/>
    </location>
</feature>
<organism evidence="2 3">
    <name type="scientific">Pseudoalteromonas rubra</name>
    <dbReference type="NCBI Taxonomy" id="43658"/>
    <lineage>
        <taxon>Bacteria</taxon>
        <taxon>Pseudomonadati</taxon>
        <taxon>Pseudomonadota</taxon>
        <taxon>Gammaproteobacteria</taxon>
        <taxon>Alteromonadales</taxon>
        <taxon>Pseudoalteromonadaceae</taxon>
        <taxon>Pseudoalteromonas</taxon>
    </lineage>
</organism>